<evidence type="ECO:0000313" key="8">
    <source>
        <dbReference type="Proteomes" id="UP000199111"/>
    </source>
</evidence>
<evidence type="ECO:0000256" key="2">
    <source>
        <dbReference type="ARBA" id="ARBA00007375"/>
    </source>
</evidence>
<feature type="transmembrane region" description="Helical" evidence="6">
    <location>
        <begin position="104"/>
        <end position="122"/>
    </location>
</feature>
<feature type="transmembrane region" description="Helical" evidence="6">
    <location>
        <begin position="181"/>
        <end position="201"/>
    </location>
</feature>
<dbReference type="InterPro" id="IPR012506">
    <property type="entry name" value="TMEM86B-like"/>
</dbReference>
<protein>
    <submittedName>
        <fullName evidence="7">Uncharacterized membrane protein YhhN</fullName>
    </submittedName>
</protein>
<dbReference type="PANTHER" id="PTHR31885">
    <property type="entry name" value="GH04784P"/>
    <property type="match status" value="1"/>
</dbReference>
<keyword evidence="5 6" id="KW-0472">Membrane</keyword>
<dbReference type="GO" id="GO:0016787">
    <property type="term" value="F:hydrolase activity"/>
    <property type="evidence" value="ECO:0007669"/>
    <property type="project" value="TreeGrafter"/>
</dbReference>
<dbReference type="AlphaFoldDB" id="A0A1I3XKP8"/>
<dbReference type="Pfam" id="PF07947">
    <property type="entry name" value="YhhN"/>
    <property type="match status" value="1"/>
</dbReference>
<evidence type="ECO:0000256" key="6">
    <source>
        <dbReference type="SAM" id="Phobius"/>
    </source>
</evidence>
<proteinExistence type="inferred from homology"/>
<gene>
    <name evidence="7" type="ORF">SAMN05216275_11980</name>
</gene>
<dbReference type="EMBL" id="FOQY01000019">
    <property type="protein sequence ID" value="SFK19626.1"/>
    <property type="molecule type" value="Genomic_DNA"/>
</dbReference>
<keyword evidence="3 6" id="KW-0812">Transmembrane</keyword>
<keyword evidence="4 6" id="KW-1133">Transmembrane helix</keyword>
<evidence type="ECO:0000256" key="3">
    <source>
        <dbReference type="ARBA" id="ARBA00022692"/>
    </source>
</evidence>
<evidence type="ECO:0000256" key="4">
    <source>
        <dbReference type="ARBA" id="ARBA00022989"/>
    </source>
</evidence>
<comment type="similarity">
    <text evidence="2">Belongs to the TMEM86 family.</text>
</comment>
<dbReference type="Proteomes" id="UP000199111">
    <property type="component" value="Unassembled WGS sequence"/>
</dbReference>
<feature type="transmembrane region" description="Helical" evidence="6">
    <location>
        <begin position="71"/>
        <end position="92"/>
    </location>
</feature>
<reference evidence="8" key="1">
    <citation type="submission" date="2016-10" db="EMBL/GenBank/DDBJ databases">
        <authorList>
            <person name="Varghese N."/>
            <person name="Submissions S."/>
        </authorList>
    </citation>
    <scope>NUCLEOTIDE SEQUENCE [LARGE SCALE GENOMIC DNA]</scope>
    <source>
        <strain evidence="8">CGMCC 4.2126</strain>
    </source>
</reference>
<dbReference type="GO" id="GO:0016020">
    <property type="term" value="C:membrane"/>
    <property type="evidence" value="ECO:0007669"/>
    <property type="project" value="UniProtKB-SubCell"/>
</dbReference>
<keyword evidence="8" id="KW-1185">Reference proteome</keyword>
<evidence type="ECO:0000256" key="1">
    <source>
        <dbReference type="ARBA" id="ARBA00004141"/>
    </source>
</evidence>
<sequence length="230" mass="24392">MLSRAVLIAFWVCSAVHLALVAAGADPMNSLTKALVMPLLTAWVLARRGPRPLVAALLLSWGGDVALEIDGFFLAGMALFAGAHVCYVTYFVREGALDGLRRRPVIPVAYAVVWAALVFFLWPGLGDLRLPVAGYSLLLTATAVTAAGHGLRIGAGGALFLLSDTLIAFDLADLPLPPMNGLVVMATYIAAQYLLASGIVNRLRTRNLQGREVRQVSTGREIHPSSTDGS</sequence>
<comment type="subcellular location">
    <subcellularLocation>
        <location evidence="1">Membrane</location>
        <topology evidence="1">Multi-pass membrane protein</topology>
    </subcellularLocation>
</comment>
<dbReference type="PANTHER" id="PTHR31885:SF6">
    <property type="entry name" value="GH04784P"/>
    <property type="match status" value="1"/>
</dbReference>
<evidence type="ECO:0000313" key="7">
    <source>
        <dbReference type="EMBL" id="SFK19626.1"/>
    </source>
</evidence>
<organism evidence="7 8">
    <name type="scientific">Streptosporangium canum</name>
    <dbReference type="NCBI Taxonomy" id="324952"/>
    <lineage>
        <taxon>Bacteria</taxon>
        <taxon>Bacillati</taxon>
        <taxon>Actinomycetota</taxon>
        <taxon>Actinomycetes</taxon>
        <taxon>Streptosporangiales</taxon>
        <taxon>Streptosporangiaceae</taxon>
        <taxon>Streptosporangium</taxon>
    </lineage>
</organism>
<accession>A0A1I3XKP8</accession>
<name>A0A1I3XKP8_9ACTN</name>
<evidence type="ECO:0000256" key="5">
    <source>
        <dbReference type="ARBA" id="ARBA00023136"/>
    </source>
</evidence>